<evidence type="ECO:0000256" key="1">
    <source>
        <dbReference type="SAM" id="Phobius"/>
    </source>
</evidence>
<accession>A0AA36UVF7</accession>
<keyword evidence="1" id="KW-1133">Transmembrane helix</keyword>
<dbReference type="RefSeq" id="WP_053307328.1">
    <property type="nucleotide sequence ID" value="NZ_CP046812.1"/>
</dbReference>
<feature type="transmembrane region" description="Helical" evidence="1">
    <location>
        <begin position="321"/>
        <end position="345"/>
    </location>
</feature>
<dbReference type="EMBL" id="AAXMUW010000072">
    <property type="protein sequence ID" value="EGQ9137751.1"/>
    <property type="molecule type" value="Genomic_DNA"/>
</dbReference>
<dbReference type="Proteomes" id="UP000714625">
    <property type="component" value="Unassembled WGS sequence"/>
</dbReference>
<feature type="transmembrane region" description="Helical" evidence="1">
    <location>
        <begin position="351"/>
        <end position="375"/>
    </location>
</feature>
<dbReference type="AlphaFoldDB" id="A0AA36UVF7"/>
<reference evidence="2" key="1">
    <citation type="submission" date="2019-11" db="EMBL/GenBank/DDBJ databases">
        <authorList>
            <consortium name="PulseNet: The National Subtyping Network for Foodborne Disease Surveillance"/>
            <person name="Tarr C.L."/>
            <person name="Trees E."/>
            <person name="Katz L.S."/>
            <person name="Carleton-Romer H.A."/>
            <person name="Stroika S."/>
            <person name="Kucerova Z."/>
            <person name="Roache K.F."/>
            <person name="Sabol A.L."/>
            <person name="Besser J."/>
            <person name="Gerner-Smidt P."/>
        </authorList>
    </citation>
    <scope>NUCLEOTIDE SEQUENCE</scope>
    <source>
        <strain evidence="2">PNUSAV001129</strain>
    </source>
</reference>
<evidence type="ECO:0000313" key="2">
    <source>
        <dbReference type="EMBL" id="EGQ9137751.1"/>
    </source>
</evidence>
<gene>
    <name evidence="2" type="ORF">GHY86_21765</name>
</gene>
<keyword evidence="1" id="KW-0472">Membrane</keyword>
<organism evidence="2 3">
    <name type="scientific">Vibrio alginolyticus</name>
    <dbReference type="NCBI Taxonomy" id="663"/>
    <lineage>
        <taxon>Bacteria</taxon>
        <taxon>Pseudomonadati</taxon>
        <taxon>Pseudomonadota</taxon>
        <taxon>Gammaproteobacteria</taxon>
        <taxon>Vibrionales</taxon>
        <taxon>Vibrionaceae</taxon>
        <taxon>Vibrio</taxon>
    </lineage>
</organism>
<proteinExistence type="predicted"/>
<protein>
    <submittedName>
        <fullName evidence="2">Uncharacterized protein</fullName>
    </submittedName>
</protein>
<comment type="caution">
    <text evidence="2">The sequence shown here is derived from an EMBL/GenBank/DDBJ whole genome shotgun (WGS) entry which is preliminary data.</text>
</comment>
<keyword evidence="1" id="KW-0812">Transmembrane</keyword>
<sequence length="562" mass="61676">MSVDVNGFIKSQLKQAVLHKRLAIAPFTDEKLEKKLDNAIASYKLDLDPNLVVALFDMTVFNNGKDGFLVTGESLYVKGPFEAAQCIKFESMHSAEYVQKTVTKKDKTKEIGYLLITYGDDEELMIDWSDLKGHYQGLADFLTQLISEFEDFEEQEQVVLLSDMSETVKAAYCKVAINLAFANDNEIDAKETAEILSLITRVELNPEKRLDVRSYMLDHQNTISADELLSTIKAEISDTQYEALCLTLMKDLIGIFAFGGQGTVDEAKNSPHLQELKTKLGISDEKLDVMVEAVKNDQLILDDHIDDSMLEQKTKQLAQSVAAVGAPIAAVYMSGSVMGLSAAGLTSGLSALGVGGVLGFSSMVTGIGAAVLIGVGAYHGMKKLTGADKLDKHKHRAFLLTKAVQHTQKTISVLMEDINFVTEKMNELISKSLNQNEVIHKLAAKQQQLTMLIKSGKHLENKSNEYQASELRSKCPIELDKASFLELTSEPSKKKLQEPVLSHYECEEGAEEGVLTLKQGISVKALEQLAQIFEAIGYFDMSNMLGAKSKALGKAALGKLLS</sequence>
<name>A0AA36UVF7_VIBAL</name>
<evidence type="ECO:0000313" key="3">
    <source>
        <dbReference type="Proteomes" id="UP000714625"/>
    </source>
</evidence>